<keyword evidence="3 5" id="KW-1133">Transmembrane helix</keyword>
<feature type="signal peptide" evidence="6">
    <location>
        <begin position="1"/>
        <end position="29"/>
    </location>
</feature>
<feature type="transmembrane region" description="Helical" evidence="5">
    <location>
        <begin position="184"/>
        <end position="206"/>
    </location>
</feature>
<evidence type="ECO:0000259" key="7">
    <source>
        <dbReference type="PROSITE" id="PS50261"/>
    </source>
</evidence>
<evidence type="ECO:0000256" key="5">
    <source>
        <dbReference type="SAM" id="Phobius"/>
    </source>
</evidence>
<keyword evidence="8" id="KW-0675">Receptor</keyword>
<evidence type="ECO:0000313" key="8">
    <source>
        <dbReference type="EMBL" id="KAF0302764.1"/>
    </source>
</evidence>
<dbReference type="InterPro" id="IPR000832">
    <property type="entry name" value="GPCR_2_secretin-like"/>
</dbReference>
<dbReference type="PROSITE" id="PS50261">
    <property type="entry name" value="G_PROTEIN_RECEP_F2_4"/>
    <property type="match status" value="1"/>
</dbReference>
<dbReference type="PANTHER" id="PTHR45902:SF2">
    <property type="entry name" value="G-PROTEIN COUPLED RECEPTORS FAMILY 2 PROFILE 2 DOMAIN-CONTAINING PROTEIN"/>
    <property type="match status" value="1"/>
</dbReference>
<dbReference type="Pfam" id="PF00002">
    <property type="entry name" value="7tm_2"/>
    <property type="match status" value="1"/>
</dbReference>
<dbReference type="PANTHER" id="PTHR45902">
    <property type="entry name" value="LATROPHILIN RECEPTOR-LIKE PROTEIN A"/>
    <property type="match status" value="1"/>
</dbReference>
<dbReference type="InterPro" id="IPR017981">
    <property type="entry name" value="GPCR_2-like_7TM"/>
</dbReference>
<evidence type="ECO:0000256" key="6">
    <source>
        <dbReference type="SAM" id="SignalP"/>
    </source>
</evidence>
<keyword evidence="6" id="KW-0732">Signal</keyword>
<evidence type="ECO:0000256" key="3">
    <source>
        <dbReference type="ARBA" id="ARBA00022989"/>
    </source>
</evidence>
<evidence type="ECO:0000256" key="2">
    <source>
        <dbReference type="ARBA" id="ARBA00022692"/>
    </source>
</evidence>
<protein>
    <submittedName>
        <fullName evidence="8">Cadherin EGF LAG seven-pass G-type receptor 1</fullName>
    </submittedName>
</protein>
<feature type="transmembrane region" description="Helical" evidence="5">
    <location>
        <begin position="142"/>
        <end position="164"/>
    </location>
</feature>
<dbReference type="Gene3D" id="1.20.1070.10">
    <property type="entry name" value="Rhodopsin 7-helix transmembrane proteins"/>
    <property type="match status" value="1"/>
</dbReference>
<feature type="transmembrane region" description="Helical" evidence="5">
    <location>
        <begin position="42"/>
        <end position="62"/>
    </location>
</feature>
<proteinExistence type="predicted"/>
<reference evidence="8 9" key="1">
    <citation type="submission" date="2019-07" db="EMBL/GenBank/DDBJ databases">
        <title>Draft genome assembly of a fouling barnacle, Amphibalanus amphitrite (Darwin, 1854): The first reference genome for Thecostraca.</title>
        <authorList>
            <person name="Kim W."/>
        </authorList>
    </citation>
    <scope>NUCLEOTIDE SEQUENCE [LARGE SCALE GENOMIC DNA]</scope>
    <source>
        <strain evidence="8">SNU_AA5</strain>
        <tissue evidence="8">Soma without cirri and trophi</tissue>
    </source>
</reference>
<comment type="subcellular location">
    <subcellularLocation>
        <location evidence="1">Membrane</location>
        <topology evidence="1">Multi-pass membrane protein</topology>
    </subcellularLocation>
</comment>
<accession>A0A6A4WG16</accession>
<evidence type="ECO:0000256" key="1">
    <source>
        <dbReference type="ARBA" id="ARBA00004141"/>
    </source>
</evidence>
<dbReference type="GO" id="GO:0016020">
    <property type="term" value="C:membrane"/>
    <property type="evidence" value="ECO:0007669"/>
    <property type="project" value="UniProtKB-SubCell"/>
</dbReference>
<dbReference type="Proteomes" id="UP000440578">
    <property type="component" value="Unassembled WGS sequence"/>
</dbReference>
<dbReference type="AlphaFoldDB" id="A0A6A4WG16"/>
<feature type="chain" id="PRO_5025689017" evidence="6">
    <location>
        <begin position="30"/>
        <end position="277"/>
    </location>
</feature>
<name>A0A6A4WG16_AMPAM</name>
<gene>
    <name evidence="8" type="primary">Celsr1</name>
    <name evidence="8" type="ORF">FJT64_025163</name>
</gene>
<evidence type="ECO:0000256" key="4">
    <source>
        <dbReference type="ARBA" id="ARBA00023136"/>
    </source>
</evidence>
<dbReference type="InterPro" id="IPR053231">
    <property type="entry name" value="GPCR_LN-TM7"/>
</dbReference>
<keyword evidence="2 5" id="KW-0812">Transmembrane</keyword>
<sequence>MRNLSGINLVNFLAGLFLAQLLFVIGADGVKTPEMCRALSLGLQYCHLAVFTWMAVMLLDMYRHCRSSVNLAANNNTNIKTDFFWFSLAGWGTPLVLVGIQLALLSSDIPAVPGDSPAAAADTTGCWWGQQPALVYTYTAPVFLLVLASLVCLLKAAVVVRYAVSMQIDRKVKEKMRRKRCLQLLLHGKLLLLLTLVAVTGTVSAAGDSQVARGAYGLLHSLLGLVVTLCLTCNCKVLRLYTKTWRQSRHVISDYGASGSGRSTSMEALALDAPEVV</sequence>
<dbReference type="GO" id="GO:0007166">
    <property type="term" value="P:cell surface receptor signaling pathway"/>
    <property type="evidence" value="ECO:0007669"/>
    <property type="project" value="InterPro"/>
</dbReference>
<comment type="caution">
    <text evidence="8">The sequence shown here is derived from an EMBL/GenBank/DDBJ whole genome shotgun (WGS) entry which is preliminary data.</text>
</comment>
<feature type="domain" description="G-protein coupled receptors family 2 profile 2" evidence="7">
    <location>
        <begin position="1"/>
        <end position="235"/>
    </location>
</feature>
<keyword evidence="4 5" id="KW-0472">Membrane</keyword>
<dbReference type="GO" id="GO:0004930">
    <property type="term" value="F:G protein-coupled receptor activity"/>
    <property type="evidence" value="ECO:0007669"/>
    <property type="project" value="InterPro"/>
</dbReference>
<evidence type="ECO:0000313" key="9">
    <source>
        <dbReference type="Proteomes" id="UP000440578"/>
    </source>
</evidence>
<keyword evidence="9" id="KW-1185">Reference proteome</keyword>
<feature type="transmembrane region" description="Helical" evidence="5">
    <location>
        <begin position="83"/>
        <end position="104"/>
    </location>
</feature>
<dbReference type="OrthoDB" id="6382960at2759"/>
<feature type="transmembrane region" description="Helical" evidence="5">
    <location>
        <begin position="218"/>
        <end position="238"/>
    </location>
</feature>
<organism evidence="8 9">
    <name type="scientific">Amphibalanus amphitrite</name>
    <name type="common">Striped barnacle</name>
    <name type="synonym">Balanus amphitrite</name>
    <dbReference type="NCBI Taxonomy" id="1232801"/>
    <lineage>
        <taxon>Eukaryota</taxon>
        <taxon>Metazoa</taxon>
        <taxon>Ecdysozoa</taxon>
        <taxon>Arthropoda</taxon>
        <taxon>Crustacea</taxon>
        <taxon>Multicrustacea</taxon>
        <taxon>Cirripedia</taxon>
        <taxon>Thoracica</taxon>
        <taxon>Thoracicalcarea</taxon>
        <taxon>Balanomorpha</taxon>
        <taxon>Balanoidea</taxon>
        <taxon>Balanidae</taxon>
        <taxon>Amphibalaninae</taxon>
        <taxon>Amphibalanus</taxon>
    </lineage>
</organism>
<dbReference type="EMBL" id="VIIS01001015">
    <property type="protein sequence ID" value="KAF0302764.1"/>
    <property type="molecule type" value="Genomic_DNA"/>
</dbReference>